<organism evidence="1 2">
    <name type="scientific">Gossypium trilobum</name>
    <dbReference type="NCBI Taxonomy" id="34281"/>
    <lineage>
        <taxon>Eukaryota</taxon>
        <taxon>Viridiplantae</taxon>
        <taxon>Streptophyta</taxon>
        <taxon>Embryophyta</taxon>
        <taxon>Tracheophyta</taxon>
        <taxon>Spermatophyta</taxon>
        <taxon>Magnoliopsida</taxon>
        <taxon>eudicotyledons</taxon>
        <taxon>Gunneridae</taxon>
        <taxon>Pentapetalae</taxon>
        <taxon>rosids</taxon>
        <taxon>malvids</taxon>
        <taxon>Malvales</taxon>
        <taxon>Malvaceae</taxon>
        <taxon>Malvoideae</taxon>
        <taxon>Gossypium</taxon>
    </lineage>
</organism>
<gene>
    <name evidence="1" type="ORF">Gotri_007652</name>
</gene>
<reference evidence="1 2" key="1">
    <citation type="journal article" date="2019" name="Genome Biol. Evol.">
        <title>Insights into the evolution of the New World diploid cottons (Gossypium, subgenus Houzingenia) based on genome sequencing.</title>
        <authorList>
            <person name="Grover C.E."/>
            <person name="Arick M.A. 2nd"/>
            <person name="Thrash A."/>
            <person name="Conover J.L."/>
            <person name="Sanders W.S."/>
            <person name="Peterson D.G."/>
            <person name="Frelichowski J.E."/>
            <person name="Scheffler J.A."/>
            <person name="Scheffler B.E."/>
            <person name="Wendel J.F."/>
        </authorList>
    </citation>
    <scope>NUCLEOTIDE SEQUENCE [LARGE SCALE GENOMIC DNA]</scope>
    <source>
        <strain evidence="1">8</strain>
        <tissue evidence="1">Leaf</tissue>
    </source>
</reference>
<feature type="non-terminal residue" evidence="1">
    <location>
        <position position="63"/>
    </location>
</feature>
<comment type="caution">
    <text evidence="1">The sequence shown here is derived from an EMBL/GenBank/DDBJ whole genome shotgun (WGS) entry which is preliminary data.</text>
</comment>
<proteinExistence type="predicted"/>
<dbReference type="Proteomes" id="UP000593568">
    <property type="component" value="Unassembled WGS sequence"/>
</dbReference>
<name>A0A7J9EGT4_9ROSI</name>
<keyword evidence="2" id="KW-1185">Reference proteome</keyword>
<evidence type="ECO:0000313" key="2">
    <source>
        <dbReference type="Proteomes" id="UP000593568"/>
    </source>
</evidence>
<sequence length="63" mass="7172">MRINGLSKPNYPPDMIGPILTQHVGERARTHSMDEDVAQEYPRIEDEYEAAIHPQFLTPKGPL</sequence>
<protein>
    <submittedName>
        <fullName evidence="1">Uncharacterized protein</fullName>
    </submittedName>
</protein>
<accession>A0A7J9EGT4</accession>
<dbReference type="AlphaFoldDB" id="A0A7J9EGT4"/>
<dbReference type="EMBL" id="JABEZW010000008">
    <property type="protein sequence ID" value="MBA0772239.1"/>
    <property type="molecule type" value="Genomic_DNA"/>
</dbReference>
<evidence type="ECO:0000313" key="1">
    <source>
        <dbReference type="EMBL" id="MBA0772239.1"/>
    </source>
</evidence>